<gene>
    <name evidence="1" type="ordered locus">RER_22600</name>
</gene>
<reference evidence="1 2" key="2">
    <citation type="journal article" date="2006" name="Environ. Microbiol.">
        <title>Sequence analysis of three plasmids harboured in Rhodococcus erythropolis strain PR4.</title>
        <authorList>
            <person name="Sekine M."/>
            <person name="Tanikawa S."/>
            <person name="Omata S."/>
            <person name="Saito M."/>
            <person name="Fujisawa T."/>
            <person name="Tsukatani N."/>
            <person name="Tajima T."/>
            <person name="Sekigawa T."/>
            <person name="Kosugi H."/>
            <person name="Matsuo Y."/>
            <person name="Nishiko R."/>
            <person name="Imamura K."/>
            <person name="Ito M."/>
            <person name="Narita H."/>
            <person name="Tago S."/>
            <person name="Fujita N."/>
            <person name="Harayama S."/>
        </authorList>
    </citation>
    <scope>NUCLEOTIDE SEQUENCE [LARGE SCALE GENOMIC DNA]</scope>
    <source>
        <strain evidence="2">PR4 / NBRC 100887</strain>
    </source>
</reference>
<reference evidence="2" key="1">
    <citation type="submission" date="2005-03" db="EMBL/GenBank/DDBJ databases">
        <title>Comparison of the complete genome sequences of Rhodococcus erythropolis PR4 and Rhodococcus opacus B4.</title>
        <authorList>
            <person name="Takarada H."/>
            <person name="Sekine M."/>
            <person name="Hosoyama A."/>
            <person name="Yamada R."/>
            <person name="Fujisawa T."/>
            <person name="Omata S."/>
            <person name="Shimizu A."/>
            <person name="Tsukatani N."/>
            <person name="Tanikawa S."/>
            <person name="Fujita N."/>
            <person name="Harayama S."/>
        </authorList>
    </citation>
    <scope>NUCLEOTIDE SEQUENCE [LARGE SCALE GENOMIC DNA]</scope>
    <source>
        <strain evidence="2">PR4 / NBRC 100887</strain>
    </source>
</reference>
<evidence type="ECO:0000313" key="1">
    <source>
        <dbReference type="EMBL" id="BAH32968.1"/>
    </source>
</evidence>
<dbReference type="InterPro" id="IPR013783">
    <property type="entry name" value="Ig-like_fold"/>
</dbReference>
<dbReference type="Proteomes" id="UP000002204">
    <property type="component" value="Chromosome"/>
</dbReference>
<dbReference type="GO" id="GO:0005509">
    <property type="term" value="F:calcium ion binding"/>
    <property type="evidence" value="ECO:0007669"/>
    <property type="project" value="InterPro"/>
</dbReference>
<dbReference type="Gene3D" id="2.60.40.10">
    <property type="entry name" value="Immunoglobulins"/>
    <property type="match status" value="1"/>
</dbReference>
<evidence type="ECO:0000313" key="2">
    <source>
        <dbReference type="Proteomes" id="UP000002204"/>
    </source>
</evidence>
<name>C0ZX83_RHOE4</name>
<dbReference type="Pfam" id="PF05345">
    <property type="entry name" value="He_PIG"/>
    <property type="match status" value="1"/>
</dbReference>
<dbReference type="HOGENOM" id="CLU_926568_0_0_11"/>
<sequence>MVDTSTTTYVANPPLDGGVLHSAKLGTTLPTTTYEELAPEFLANDYGEIGDSGFSISRTKSITKIRKFGGGISRPVTTETDNTVKITLNDANDPVVLRAINGASNVIVNDPDEHGRQITVYQTADDLPIESWVIDSIDGEQEKRHVIEKGQIIEIAEVQNVHNALTQYQITIQVYETEANGRRGVNVVEIINDGAKAVVGPLAIATTTLPAGVVGTPYSQTLASTGGTGAKTWTKTGTLPAGLTLSPAGVLAGTPTAAGTPSITFKVTDSATPAVEVTKAIVVTVTT</sequence>
<organism evidence="1 2">
    <name type="scientific">Rhodococcus erythropolis (strain PR4 / NBRC 100887)</name>
    <dbReference type="NCBI Taxonomy" id="234621"/>
    <lineage>
        <taxon>Bacteria</taxon>
        <taxon>Bacillati</taxon>
        <taxon>Actinomycetota</taxon>
        <taxon>Actinomycetes</taxon>
        <taxon>Mycobacteriales</taxon>
        <taxon>Nocardiaceae</taxon>
        <taxon>Rhodococcus</taxon>
        <taxon>Rhodococcus erythropolis group</taxon>
    </lineage>
</organism>
<dbReference type="GO" id="GO:0005975">
    <property type="term" value="P:carbohydrate metabolic process"/>
    <property type="evidence" value="ECO:0007669"/>
    <property type="project" value="UniProtKB-ARBA"/>
</dbReference>
<dbReference type="InterPro" id="IPR015919">
    <property type="entry name" value="Cadherin-like_sf"/>
</dbReference>
<dbReference type="RefSeq" id="WP_020907161.1">
    <property type="nucleotide sequence ID" value="NC_012490.1"/>
</dbReference>
<protein>
    <submittedName>
        <fullName evidence="1">Uncharacterized protein</fullName>
    </submittedName>
</protein>
<proteinExistence type="predicted"/>
<dbReference type="EMBL" id="AP008957">
    <property type="protein sequence ID" value="BAH32968.1"/>
    <property type="molecule type" value="Genomic_DNA"/>
</dbReference>
<dbReference type="PATRIC" id="fig|234621.6.peg.2762"/>
<accession>C0ZX83</accession>
<dbReference type="SUPFAM" id="SSF49313">
    <property type="entry name" value="Cadherin-like"/>
    <property type="match status" value="1"/>
</dbReference>
<dbReference type="eggNOG" id="COG4257">
    <property type="taxonomic scope" value="Bacteria"/>
</dbReference>
<dbReference type="KEGG" id="rer:RER_22600"/>
<dbReference type="AlphaFoldDB" id="C0ZX83"/>
<dbReference type="GO" id="GO:0016020">
    <property type="term" value="C:membrane"/>
    <property type="evidence" value="ECO:0007669"/>
    <property type="project" value="InterPro"/>
</dbReference>